<accession>A0A918AMG0</accession>
<feature type="region of interest" description="Disordered" evidence="1">
    <location>
        <begin position="106"/>
        <end position="136"/>
    </location>
</feature>
<proteinExistence type="predicted"/>
<comment type="caution">
    <text evidence="2">The sequence shown here is derived from an EMBL/GenBank/DDBJ whole genome shotgun (WGS) entry which is preliminary data.</text>
</comment>
<evidence type="ECO:0000313" key="3">
    <source>
        <dbReference type="Proteomes" id="UP000639606"/>
    </source>
</evidence>
<organism evidence="2 3">
    <name type="scientific">Saccharothrix coeruleofusca</name>
    <dbReference type="NCBI Taxonomy" id="33919"/>
    <lineage>
        <taxon>Bacteria</taxon>
        <taxon>Bacillati</taxon>
        <taxon>Actinomycetota</taxon>
        <taxon>Actinomycetes</taxon>
        <taxon>Pseudonocardiales</taxon>
        <taxon>Pseudonocardiaceae</taxon>
        <taxon>Saccharothrix</taxon>
    </lineage>
</organism>
<evidence type="ECO:0000313" key="2">
    <source>
        <dbReference type="EMBL" id="GGP46240.1"/>
    </source>
</evidence>
<reference evidence="2" key="2">
    <citation type="submission" date="2020-09" db="EMBL/GenBank/DDBJ databases">
        <authorList>
            <person name="Sun Q."/>
            <person name="Ohkuma M."/>
        </authorList>
    </citation>
    <scope>NUCLEOTIDE SEQUENCE</scope>
    <source>
        <strain evidence="2">JCM 3313</strain>
    </source>
</reference>
<keyword evidence="3" id="KW-1185">Reference proteome</keyword>
<dbReference type="EMBL" id="BMRG01000003">
    <property type="protein sequence ID" value="GGP46240.1"/>
    <property type="molecule type" value="Genomic_DNA"/>
</dbReference>
<gene>
    <name evidence="2" type="ORF">GCM10010185_17370</name>
</gene>
<reference evidence="2" key="1">
    <citation type="journal article" date="2014" name="Int. J. Syst. Evol. Microbiol.">
        <title>Complete genome sequence of Corynebacterium casei LMG S-19264T (=DSM 44701T), isolated from a smear-ripened cheese.</title>
        <authorList>
            <consortium name="US DOE Joint Genome Institute (JGI-PGF)"/>
            <person name="Walter F."/>
            <person name="Albersmeier A."/>
            <person name="Kalinowski J."/>
            <person name="Ruckert C."/>
        </authorList>
    </citation>
    <scope>NUCLEOTIDE SEQUENCE</scope>
    <source>
        <strain evidence="2">JCM 3313</strain>
    </source>
</reference>
<feature type="compositionally biased region" description="Pro residues" evidence="1">
    <location>
        <begin position="126"/>
        <end position="136"/>
    </location>
</feature>
<sequence>MKKPGEDPAEVAAQPLCTEEEFAHIMRVMAEDQAPRLFAIVEEHGERAGGRVAGYGLAYGDRVEVNSVEGGFHLISRSAERACQLFEISAGARGARTHLVWLRTGGTRPVRSRAARRSPAPRSGCPGPPPASAPGA</sequence>
<dbReference type="Proteomes" id="UP000639606">
    <property type="component" value="Unassembled WGS sequence"/>
</dbReference>
<evidence type="ECO:0000256" key="1">
    <source>
        <dbReference type="SAM" id="MobiDB-lite"/>
    </source>
</evidence>
<dbReference type="AlphaFoldDB" id="A0A918AMG0"/>
<name>A0A918AMG0_9PSEU</name>
<protein>
    <submittedName>
        <fullName evidence="2">Uncharacterized protein</fullName>
    </submittedName>
</protein>